<dbReference type="InterPro" id="IPR043129">
    <property type="entry name" value="ATPase_NBD"/>
</dbReference>
<dbReference type="AlphaFoldDB" id="A0AAW8SSA7"/>
<dbReference type="EMBL" id="JARPXM010000001">
    <property type="protein sequence ID" value="MDT2536649.1"/>
    <property type="molecule type" value="Genomic_DNA"/>
</dbReference>
<sequence length="487" mass="54673">MIQDVALIIDIGTGSTRVAAVSCRGAILNIKSFKNSFYVDDEYNDAKYFIPNELKQNIFLGVKELSSDLKNCKIRYISSSSARESFVLLDANGNDFYGLPNVDNRGKDWLSSIPDKDYIEKVTGRPLTEDFGAMKLYGFKQKRENYYHSIDNIISLSDWIGYILTGKVEIELSQACETQLFNIYSKKWDTRVCEDFGLDESILPSIVTTGTIHEILPEMKSIFNLDSECSYVVGGADTQLAARGMNLSSSDIGLISGTTSPVVKYKTSIPNYEKNREFNFWCSCNLGGKGYQIETNPGVTGLNLQLAKEKLLPDATYESINQYVMDNYEDLKCVASFTSQSPYKNISFPNGGFLMTVPFHQEIGNEDLIHAMVADIAFSIAFKIRQNEVLSQTNSPYIVGAGGGLRMDCLCQMVADLTDKKLILKENYDEASIIGAAMTCFALEDSAQKLSVVKEYYPNENKYLREKLETWLLYREKMNSKKEIGAF</sequence>
<dbReference type="SUPFAM" id="SSF53067">
    <property type="entry name" value="Actin-like ATPase domain"/>
    <property type="match status" value="2"/>
</dbReference>
<accession>A0AAW8SSA7</accession>
<dbReference type="GO" id="GO:0016301">
    <property type="term" value="F:kinase activity"/>
    <property type="evidence" value="ECO:0007669"/>
    <property type="project" value="UniProtKB-KW"/>
</dbReference>
<keyword evidence="3 5" id="KW-0418">Kinase</keyword>
<dbReference type="RefSeq" id="WP_083284983.1">
    <property type="nucleotide sequence ID" value="NZ_CABLCA010000052.1"/>
</dbReference>
<protein>
    <submittedName>
        <fullName evidence="5">FGGY family carbohydrate kinase</fullName>
    </submittedName>
</protein>
<dbReference type="InterPro" id="IPR050406">
    <property type="entry name" value="FGGY_Carb_Kinase"/>
</dbReference>
<proteinExistence type="inferred from homology"/>
<feature type="domain" description="Carbohydrate kinase FGGY N-terminal" evidence="4">
    <location>
        <begin position="6"/>
        <end position="242"/>
    </location>
</feature>
<name>A0AAW8SSA7_9ENTE</name>
<dbReference type="Gene3D" id="3.30.420.40">
    <property type="match status" value="2"/>
</dbReference>
<evidence type="ECO:0000313" key="5">
    <source>
        <dbReference type="EMBL" id="MDT2536649.1"/>
    </source>
</evidence>
<dbReference type="Pfam" id="PF00370">
    <property type="entry name" value="FGGY_N"/>
    <property type="match status" value="1"/>
</dbReference>
<evidence type="ECO:0000256" key="3">
    <source>
        <dbReference type="ARBA" id="ARBA00022777"/>
    </source>
</evidence>
<evidence type="ECO:0000313" key="6">
    <source>
        <dbReference type="Proteomes" id="UP001249240"/>
    </source>
</evidence>
<evidence type="ECO:0000256" key="2">
    <source>
        <dbReference type="ARBA" id="ARBA00022679"/>
    </source>
</evidence>
<evidence type="ECO:0000256" key="1">
    <source>
        <dbReference type="ARBA" id="ARBA00009156"/>
    </source>
</evidence>
<gene>
    <name evidence="5" type="ORF">P7D78_00810</name>
</gene>
<evidence type="ECO:0000259" key="4">
    <source>
        <dbReference type="Pfam" id="PF00370"/>
    </source>
</evidence>
<dbReference type="PIRSF" id="PIRSF000538">
    <property type="entry name" value="GlpK"/>
    <property type="match status" value="1"/>
</dbReference>
<keyword evidence="2" id="KW-0808">Transferase</keyword>
<dbReference type="InterPro" id="IPR000577">
    <property type="entry name" value="Carb_kinase_FGGY"/>
</dbReference>
<dbReference type="PANTHER" id="PTHR43095:SF2">
    <property type="entry name" value="GLUCONOKINASE"/>
    <property type="match status" value="1"/>
</dbReference>
<comment type="caution">
    <text evidence="5">The sequence shown here is derived from an EMBL/GenBank/DDBJ whole genome shotgun (WGS) entry which is preliminary data.</text>
</comment>
<dbReference type="InterPro" id="IPR018484">
    <property type="entry name" value="FGGY_N"/>
</dbReference>
<reference evidence="5" key="1">
    <citation type="submission" date="2023-03" db="EMBL/GenBank/DDBJ databases">
        <authorList>
            <person name="Shen W."/>
            <person name="Cai J."/>
        </authorList>
    </citation>
    <scope>NUCLEOTIDE SEQUENCE</scope>
    <source>
        <strain evidence="5">B646-2</strain>
    </source>
</reference>
<comment type="similarity">
    <text evidence="1">Belongs to the FGGY kinase family.</text>
</comment>
<dbReference type="Proteomes" id="UP001249240">
    <property type="component" value="Unassembled WGS sequence"/>
</dbReference>
<dbReference type="GO" id="GO:0005975">
    <property type="term" value="P:carbohydrate metabolic process"/>
    <property type="evidence" value="ECO:0007669"/>
    <property type="project" value="InterPro"/>
</dbReference>
<organism evidence="5 6">
    <name type="scientific">Enterococcus raffinosus</name>
    <dbReference type="NCBI Taxonomy" id="71452"/>
    <lineage>
        <taxon>Bacteria</taxon>
        <taxon>Bacillati</taxon>
        <taxon>Bacillota</taxon>
        <taxon>Bacilli</taxon>
        <taxon>Lactobacillales</taxon>
        <taxon>Enterococcaceae</taxon>
        <taxon>Enterococcus</taxon>
    </lineage>
</organism>
<dbReference type="CDD" id="cd07798">
    <property type="entry name" value="ASKHA_NBD_FGGY_YoaC-like"/>
    <property type="match status" value="1"/>
</dbReference>
<dbReference type="PANTHER" id="PTHR43095">
    <property type="entry name" value="SUGAR KINASE"/>
    <property type="match status" value="1"/>
</dbReference>
<dbReference type="GeneID" id="67041927"/>